<keyword evidence="2" id="KW-1185">Reference proteome</keyword>
<evidence type="ECO:0000313" key="2">
    <source>
        <dbReference type="Proteomes" id="UP000001054"/>
    </source>
</evidence>
<dbReference type="AlphaFoldDB" id="C3KQ41"/>
<gene>
    <name evidence="1" type="ordered locus">NGR_b07410</name>
</gene>
<proteinExistence type="predicted"/>
<evidence type="ECO:0000313" key="1">
    <source>
        <dbReference type="EMBL" id="ACP22199.1"/>
    </source>
</evidence>
<keyword evidence="1" id="KW-0614">Plasmid</keyword>
<dbReference type="Proteomes" id="UP000001054">
    <property type="component" value="Plasmid pNGR234b"/>
</dbReference>
<reference evidence="1 2" key="2">
    <citation type="journal article" date="2009" name="Appl. Environ. Microbiol.">
        <title>Rhizobium sp. strain NGR234 possesses a remarkable number of secretion systems.</title>
        <authorList>
            <person name="Schmeisser C."/>
            <person name="Liesegang H."/>
            <person name="Krysciak D."/>
            <person name="Bakkou N."/>
            <person name="Le Quere A."/>
            <person name="Wollherr A."/>
            <person name="Heinemeyer I."/>
            <person name="Morgenstern B."/>
            <person name="Pommerening-Roeser A."/>
            <person name="Flores M."/>
            <person name="Palacios R."/>
            <person name="Brenner S."/>
            <person name="Gottschalk G."/>
            <person name="Schmitz R.A."/>
            <person name="Broughton W.J."/>
            <person name="Perret X."/>
            <person name="Strittmatter A.W."/>
            <person name="Streit W.R."/>
        </authorList>
    </citation>
    <scope>NUCLEOTIDE SEQUENCE [LARGE SCALE GENOMIC DNA]</scope>
    <source>
        <strain evidence="2">NBRC 101917 / NGR234</strain>
    </source>
</reference>
<dbReference type="HOGENOM" id="CLU_3238706_0_0_5"/>
<reference evidence="2" key="1">
    <citation type="journal article" date="2004" name="J. Bacteriol.">
        <title>An evolutionary hot spot: the pNGR234b replicon of Rhizobium sp. strain NGR234.</title>
        <authorList>
            <person name="Streit W.R."/>
            <person name="Schmitz R.A."/>
            <person name="Perret X."/>
            <person name="Staehelin C."/>
            <person name="Deakin W.J."/>
            <person name="Raasch C."/>
            <person name="Liesegang H."/>
            <person name="Broughton W.J."/>
        </authorList>
    </citation>
    <scope>NUCLEOTIDE SEQUENCE [LARGE SCALE GENOMIC DNA]</scope>
    <source>
        <strain evidence="2">NBRC 101917 / NGR234</strain>
    </source>
</reference>
<protein>
    <submittedName>
        <fullName evidence="1">Uncharacterized protein</fullName>
    </submittedName>
</protein>
<dbReference type="KEGG" id="rhi:NGR_b07410"/>
<accession>C3KQ41</accession>
<name>C3KQ41_SINFN</name>
<sequence>MFSAHEIHLLVMIDAGASCRLQRLEGQELFSPLRGRNKFCFGA</sequence>
<organism evidence="1 2">
    <name type="scientific">Sinorhizobium fredii (strain NBRC 101917 / NGR234)</name>
    <dbReference type="NCBI Taxonomy" id="394"/>
    <lineage>
        <taxon>Bacteria</taxon>
        <taxon>Pseudomonadati</taxon>
        <taxon>Pseudomonadota</taxon>
        <taxon>Alphaproteobacteria</taxon>
        <taxon>Hyphomicrobiales</taxon>
        <taxon>Rhizobiaceae</taxon>
        <taxon>Sinorhizobium/Ensifer group</taxon>
        <taxon>Sinorhizobium</taxon>
    </lineage>
</organism>
<dbReference type="OrthoDB" id="9962702at2"/>
<geneLocation type="plasmid" evidence="2">
    <name>sym pNGR234b</name>
</geneLocation>
<dbReference type="EMBL" id="CP000874">
    <property type="protein sequence ID" value="ACP22199.1"/>
    <property type="molecule type" value="Genomic_DNA"/>
</dbReference>